<dbReference type="Pfam" id="PF00465">
    <property type="entry name" value="Fe-ADH"/>
    <property type="match status" value="1"/>
</dbReference>
<evidence type="ECO:0000259" key="3">
    <source>
        <dbReference type="Pfam" id="PF25137"/>
    </source>
</evidence>
<reference evidence="5" key="1">
    <citation type="submission" date="2023-07" db="EMBL/GenBank/DDBJ databases">
        <title>Novel species in the genus Lipingzhangella isolated from Sambhar Salt Lake.</title>
        <authorList>
            <person name="Jiya N."/>
            <person name="Kajale S."/>
            <person name="Sharma A."/>
        </authorList>
    </citation>
    <scope>NUCLEOTIDE SEQUENCE [LARGE SCALE GENOMIC DNA]</scope>
    <source>
        <strain evidence="5">LS1_29</strain>
    </source>
</reference>
<proteinExistence type="predicted"/>
<evidence type="ECO:0000313" key="4">
    <source>
        <dbReference type="EMBL" id="MDS1271266.1"/>
    </source>
</evidence>
<evidence type="ECO:0000313" key="5">
    <source>
        <dbReference type="Proteomes" id="UP001250214"/>
    </source>
</evidence>
<dbReference type="Proteomes" id="UP001250214">
    <property type="component" value="Unassembled WGS sequence"/>
</dbReference>
<dbReference type="SUPFAM" id="SSF56796">
    <property type="entry name" value="Dehydroquinate synthase-like"/>
    <property type="match status" value="1"/>
</dbReference>
<dbReference type="Gene3D" id="1.20.1090.10">
    <property type="entry name" value="Dehydroquinate synthase-like - alpha domain"/>
    <property type="match status" value="1"/>
</dbReference>
<sequence length="393" mass="41346">MTGNSTSPITGDTVSRDVRYGPGVITATGAAVRDLGGRRVLLVCGTRSFADSGAHQLLEGLEEQATVRRWSQFAPNTDAADLEQGLAVLADFRPDVVLGVGGGSAMDMAKLLCAFAGVADREKLRAAIRSGDPVLRRDPHLVLAPTTSGSGSEATHFAVVYVDGTKYSVSGPQLRPDRTLLDPRLAMSGSPYQRATSGIDAVAQAVESLWSVGATDRSRRRARAALRLLLPAIESFVQEPEERTARAMAVGSHLAGRAIDTTKTTVAHALSYGITTGYGISHGHAVALTLGAFIAEHARAQPRDLRAGVSAEQHAVTMAHVLEAFGATTPAEARDRFVALCHRLGLATSLSELGVPSASAARELAGGVNVERLGNNPVVFDHDSLQRLLDSVY</sequence>
<dbReference type="Pfam" id="PF25137">
    <property type="entry name" value="ADH_Fe_C"/>
    <property type="match status" value="1"/>
</dbReference>
<dbReference type="RefSeq" id="WP_310912795.1">
    <property type="nucleotide sequence ID" value="NZ_JAVLVT010000005.1"/>
</dbReference>
<feature type="domain" description="Fe-containing alcohol dehydrogenase-like C-terminal" evidence="3">
    <location>
        <begin position="195"/>
        <end position="392"/>
    </location>
</feature>
<name>A0ABU2H7J2_9ACTN</name>
<comment type="caution">
    <text evidence="4">The sequence shown here is derived from an EMBL/GenBank/DDBJ whole genome shotgun (WGS) entry which is preliminary data.</text>
</comment>
<dbReference type="InterPro" id="IPR035873">
    <property type="entry name" value="PhpC"/>
</dbReference>
<dbReference type="CDD" id="cd08182">
    <property type="entry name" value="HEPD"/>
    <property type="match status" value="1"/>
</dbReference>
<dbReference type="InterPro" id="IPR039697">
    <property type="entry name" value="Alcohol_dehydrogenase_Fe"/>
</dbReference>
<evidence type="ECO:0000259" key="2">
    <source>
        <dbReference type="Pfam" id="PF00465"/>
    </source>
</evidence>
<accession>A0ABU2H7J2</accession>
<dbReference type="EMBL" id="JAVLVT010000005">
    <property type="protein sequence ID" value="MDS1271266.1"/>
    <property type="molecule type" value="Genomic_DNA"/>
</dbReference>
<evidence type="ECO:0000256" key="1">
    <source>
        <dbReference type="ARBA" id="ARBA00023002"/>
    </source>
</evidence>
<gene>
    <name evidence="4" type="ORF">RIF23_13265</name>
</gene>
<dbReference type="InterPro" id="IPR001670">
    <property type="entry name" value="ADH_Fe/GldA"/>
</dbReference>
<keyword evidence="1" id="KW-0560">Oxidoreductase</keyword>
<feature type="domain" description="Alcohol dehydrogenase iron-type/glycerol dehydrogenase GldA" evidence="2">
    <location>
        <begin position="17"/>
        <end position="183"/>
    </location>
</feature>
<dbReference type="PANTHER" id="PTHR11496:SF103">
    <property type="entry name" value="DEHYDROGENASE, PUTATIVE-RELATED"/>
    <property type="match status" value="1"/>
</dbReference>
<keyword evidence="5" id="KW-1185">Reference proteome</keyword>
<dbReference type="PANTHER" id="PTHR11496">
    <property type="entry name" value="ALCOHOL DEHYDROGENASE"/>
    <property type="match status" value="1"/>
</dbReference>
<organism evidence="4 5">
    <name type="scientific">Lipingzhangella rawalii</name>
    <dbReference type="NCBI Taxonomy" id="2055835"/>
    <lineage>
        <taxon>Bacteria</taxon>
        <taxon>Bacillati</taxon>
        <taxon>Actinomycetota</taxon>
        <taxon>Actinomycetes</taxon>
        <taxon>Streptosporangiales</taxon>
        <taxon>Nocardiopsidaceae</taxon>
        <taxon>Lipingzhangella</taxon>
    </lineage>
</organism>
<dbReference type="Gene3D" id="3.40.50.1970">
    <property type="match status" value="1"/>
</dbReference>
<dbReference type="InterPro" id="IPR056798">
    <property type="entry name" value="ADH_Fe_C"/>
</dbReference>
<protein>
    <submittedName>
        <fullName evidence="4">Phosphonoacetaldehyde reductase</fullName>
    </submittedName>
</protein>